<accession>A0A0F7SLJ1</accession>
<dbReference type="AlphaFoldDB" id="A0A0F7SLJ1"/>
<reference evidence="2" key="1">
    <citation type="submission" date="2014-08" db="EMBL/GenBank/DDBJ databases">
        <authorList>
            <person name="Sharma Rahul"/>
            <person name="Thines Marco"/>
        </authorList>
    </citation>
    <scope>NUCLEOTIDE SEQUENCE</scope>
</reference>
<feature type="region of interest" description="Disordered" evidence="1">
    <location>
        <begin position="91"/>
        <end position="110"/>
    </location>
</feature>
<name>A0A0F7SLJ1_PHARH</name>
<protein>
    <submittedName>
        <fullName evidence="2">Uncharacterized protein</fullName>
    </submittedName>
</protein>
<feature type="compositionally biased region" description="Low complexity" evidence="1">
    <location>
        <begin position="94"/>
        <end position="109"/>
    </location>
</feature>
<sequence>MSDSMYPPPTHPSTLLTFPQATLSHHLGTHVFPLSSGSCSLVEIISEDEDKDGKTGGAPKKLLALSMQPNTTVLLGKENLVRKTDQNESHASYSFNFSPSPKNVPSSSSAGGMLPTSNQEIGGYLKLKLPQPKNNDEYEDTTALARKFESYLLEYQLLDTRLDADISEDDDENIGSVLSGWVFGSIAGIKQTAGSVFRGAKELVFEDNANGKDKGKAREPAQKDNEAV</sequence>
<evidence type="ECO:0000256" key="1">
    <source>
        <dbReference type="SAM" id="MobiDB-lite"/>
    </source>
</evidence>
<dbReference type="EMBL" id="LN483142">
    <property type="protein sequence ID" value="CED82957.1"/>
    <property type="molecule type" value="Genomic_DNA"/>
</dbReference>
<organism evidence="2">
    <name type="scientific">Phaffia rhodozyma</name>
    <name type="common">Yeast</name>
    <name type="synonym">Xanthophyllomyces dendrorhous</name>
    <dbReference type="NCBI Taxonomy" id="264483"/>
    <lineage>
        <taxon>Eukaryota</taxon>
        <taxon>Fungi</taxon>
        <taxon>Dikarya</taxon>
        <taxon>Basidiomycota</taxon>
        <taxon>Agaricomycotina</taxon>
        <taxon>Tremellomycetes</taxon>
        <taxon>Cystofilobasidiales</taxon>
        <taxon>Mrakiaceae</taxon>
        <taxon>Phaffia</taxon>
    </lineage>
</organism>
<proteinExistence type="predicted"/>
<evidence type="ECO:0000313" key="2">
    <source>
        <dbReference type="EMBL" id="CED82957.1"/>
    </source>
</evidence>
<feature type="region of interest" description="Disordered" evidence="1">
    <location>
        <begin position="208"/>
        <end position="228"/>
    </location>
</feature>